<dbReference type="EMBL" id="JAVDWH010000001">
    <property type="protein sequence ID" value="MDR7085755.1"/>
    <property type="molecule type" value="Genomic_DNA"/>
</dbReference>
<proteinExistence type="predicted"/>
<reference evidence="1 2" key="1">
    <citation type="submission" date="2023-07" db="EMBL/GenBank/DDBJ databases">
        <title>Sorghum-associated microbial communities from plants grown in Nebraska, USA.</title>
        <authorList>
            <person name="Schachtman D."/>
        </authorList>
    </citation>
    <scope>NUCLEOTIDE SEQUENCE [LARGE SCALE GENOMIC DNA]</scope>
    <source>
        <strain evidence="1 2">BE248</strain>
    </source>
</reference>
<comment type="caution">
    <text evidence="1">The sequence shown here is derived from an EMBL/GenBank/DDBJ whole genome shotgun (WGS) entry which is preliminary data.</text>
</comment>
<gene>
    <name evidence="1" type="ORF">J2X11_000594</name>
</gene>
<sequence>MTDFRSDPMPSPEGRGKARKAWDRYLAWTEKNVAPITDPVLRPLARRYSANKVTDLVGFWVMWHAYGGYQGLIDLGMAPTTVYRKVKWFRTVFGTHPDEYDMRGVSVDLKKWFSASEEE</sequence>
<organism evidence="1 2">
    <name type="scientific">Aeromicrobium panaciterrae</name>
    <dbReference type="NCBI Taxonomy" id="363861"/>
    <lineage>
        <taxon>Bacteria</taxon>
        <taxon>Bacillati</taxon>
        <taxon>Actinomycetota</taxon>
        <taxon>Actinomycetes</taxon>
        <taxon>Propionibacteriales</taxon>
        <taxon>Nocardioidaceae</taxon>
        <taxon>Aeromicrobium</taxon>
    </lineage>
</organism>
<evidence type="ECO:0000313" key="2">
    <source>
        <dbReference type="Proteomes" id="UP001257739"/>
    </source>
</evidence>
<accession>A0ABU1UKS1</accession>
<name>A0ABU1UKS1_9ACTN</name>
<protein>
    <submittedName>
        <fullName evidence="1">Uncharacterized protein</fullName>
    </submittedName>
</protein>
<evidence type="ECO:0000313" key="1">
    <source>
        <dbReference type="EMBL" id="MDR7085755.1"/>
    </source>
</evidence>
<keyword evidence="2" id="KW-1185">Reference proteome</keyword>
<dbReference type="Proteomes" id="UP001257739">
    <property type="component" value="Unassembled WGS sequence"/>
</dbReference>
<dbReference type="RefSeq" id="WP_309966625.1">
    <property type="nucleotide sequence ID" value="NZ_JAVDWH010000001.1"/>
</dbReference>